<dbReference type="Proteomes" id="UP001140091">
    <property type="component" value="Unassembled WGS sequence"/>
</dbReference>
<feature type="non-terminal residue" evidence="2">
    <location>
        <position position="533"/>
    </location>
</feature>
<reference evidence="2" key="1">
    <citation type="submission" date="2022-06" db="EMBL/GenBank/DDBJ databases">
        <title>Genome Sequence of Candolleomyces eurysporus.</title>
        <authorList>
            <person name="Buettner E."/>
        </authorList>
    </citation>
    <scope>NUCLEOTIDE SEQUENCE</scope>
    <source>
        <strain evidence="2">VTCC 930004</strain>
    </source>
</reference>
<protein>
    <submittedName>
        <fullName evidence="2">Uncharacterized protein</fullName>
    </submittedName>
</protein>
<proteinExistence type="predicted"/>
<evidence type="ECO:0000256" key="1">
    <source>
        <dbReference type="SAM" id="MobiDB-lite"/>
    </source>
</evidence>
<evidence type="ECO:0000313" key="3">
    <source>
        <dbReference type="Proteomes" id="UP001140091"/>
    </source>
</evidence>
<evidence type="ECO:0000313" key="2">
    <source>
        <dbReference type="EMBL" id="KAJ2921050.1"/>
    </source>
</evidence>
<sequence length="533" mass="58733">MTNRSKTHANPGRVAEISSMSRTAKIAENLAITARNGIKKVIHGLKAKGVSLANLTKYMEGLEPKVNPDSDVESLISLPEEEAPPAASDPAADFRQMVGEFTSAIQSSLKRPVSPSRELESTLAKKLKSTCRPELDLDVSQALDPVVAKEVDMLDHAGFYSHLGLFTRDAIDFISFNANLIKTVRATIDVDGKATTIRVIDANHKRIPKEHLLSHRDWYGASTAQLVWAQNVRKDDLWAKWLFAHFTWCSSTYGAQGADYDFTCILLVDITMRKKYHLQPFMFKPGMHKDLLNDIRQEYRLAQDKWTYVHEKLGIIPDSTLVPPSYPPGSLPSQFPSQPSFQVPQLTQPYPAYPSYQLPQSLPSFHSQPFHYFPYPQSQLPSIDPNPPLTLFPFPLTPPPLPTPPGPKLAPKLTLEVRRPASAAFCAAAETTKSLAARPLSKSTALPSSVQSRTAPSLPLQAATPSVQSGTPTERWVPTVTPTTEPRTYARSAEATTQPPPAPPGGHIKTDALCSPLTRRTPPPSSSQHHHLH</sequence>
<gene>
    <name evidence="2" type="ORF">H1R20_g16044</name>
</gene>
<name>A0A9W8M6V9_9AGAR</name>
<feature type="region of interest" description="Disordered" evidence="1">
    <location>
        <begin position="439"/>
        <end position="533"/>
    </location>
</feature>
<feature type="compositionally biased region" description="Low complexity" evidence="1">
    <location>
        <begin position="471"/>
        <end position="487"/>
    </location>
</feature>
<feature type="compositionally biased region" description="Polar residues" evidence="1">
    <location>
        <begin position="441"/>
        <end position="455"/>
    </location>
</feature>
<comment type="caution">
    <text evidence="2">The sequence shown here is derived from an EMBL/GenBank/DDBJ whole genome shotgun (WGS) entry which is preliminary data.</text>
</comment>
<accession>A0A9W8M6V9</accession>
<keyword evidence="3" id="KW-1185">Reference proteome</keyword>
<dbReference type="AlphaFoldDB" id="A0A9W8M6V9"/>
<organism evidence="2 3">
    <name type="scientific">Candolleomyces eurysporus</name>
    <dbReference type="NCBI Taxonomy" id="2828524"/>
    <lineage>
        <taxon>Eukaryota</taxon>
        <taxon>Fungi</taxon>
        <taxon>Dikarya</taxon>
        <taxon>Basidiomycota</taxon>
        <taxon>Agaricomycotina</taxon>
        <taxon>Agaricomycetes</taxon>
        <taxon>Agaricomycetidae</taxon>
        <taxon>Agaricales</taxon>
        <taxon>Agaricineae</taxon>
        <taxon>Psathyrellaceae</taxon>
        <taxon>Candolleomyces</taxon>
    </lineage>
</organism>
<dbReference type="EMBL" id="JANBPK010001687">
    <property type="protein sequence ID" value="KAJ2921050.1"/>
    <property type="molecule type" value="Genomic_DNA"/>
</dbReference>